<evidence type="ECO:0000256" key="12">
    <source>
        <dbReference type="PIRSR" id="PIRSR037913-1"/>
    </source>
</evidence>
<evidence type="ECO:0000256" key="11">
    <source>
        <dbReference type="PIRNR" id="PIRNR037913"/>
    </source>
</evidence>
<keyword evidence="3" id="KW-0678">Repressor</keyword>
<proteinExistence type="inferred from homology"/>
<evidence type="ECO:0000256" key="10">
    <source>
        <dbReference type="ARBA" id="ARBA00061569"/>
    </source>
</evidence>
<dbReference type="InterPro" id="IPR000286">
    <property type="entry name" value="HDACs"/>
</dbReference>
<dbReference type="GO" id="GO:0016581">
    <property type="term" value="C:NuRD complex"/>
    <property type="evidence" value="ECO:0007669"/>
    <property type="project" value="TreeGrafter"/>
</dbReference>
<dbReference type="GO" id="GO:0031507">
    <property type="term" value="P:heterochromatin formation"/>
    <property type="evidence" value="ECO:0007669"/>
    <property type="project" value="TreeGrafter"/>
</dbReference>
<dbReference type="EC" id="3.5.1.98" evidence="2 11"/>
<dbReference type="PRINTS" id="PR01271">
    <property type="entry name" value="HISDACETLASE"/>
</dbReference>
<evidence type="ECO:0000313" key="18">
    <source>
        <dbReference type="Proteomes" id="UP001175271"/>
    </source>
</evidence>
<reference evidence="17" key="1">
    <citation type="submission" date="2023-06" db="EMBL/GenBank/DDBJ databases">
        <title>Genomic analysis of the entomopathogenic nematode Steinernema hermaphroditum.</title>
        <authorList>
            <person name="Schwarz E.M."/>
            <person name="Heppert J.K."/>
            <person name="Baniya A."/>
            <person name="Schwartz H.T."/>
            <person name="Tan C.-H."/>
            <person name="Antoshechkin I."/>
            <person name="Sternberg P.W."/>
            <person name="Goodrich-Blair H."/>
            <person name="Dillman A.R."/>
        </authorList>
    </citation>
    <scope>NUCLEOTIDE SEQUENCE</scope>
    <source>
        <strain evidence="17">PS9179</strain>
        <tissue evidence="17">Whole animal</tissue>
    </source>
</reference>
<evidence type="ECO:0000259" key="16">
    <source>
        <dbReference type="Pfam" id="PF00850"/>
    </source>
</evidence>
<feature type="region of interest" description="Disordered" evidence="15">
    <location>
        <begin position="383"/>
        <end position="459"/>
    </location>
</feature>
<evidence type="ECO:0000256" key="6">
    <source>
        <dbReference type="ARBA" id="ARBA00023015"/>
    </source>
</evidence>
<feature type="binding site" evidence="14">
    <location>
        <position position="249"/>
    </location>
    <ligand>
        <name>a divalent metal cation</name>
        <dbReference type="ChEBI" id="CHEBI:60240"/>
    </ligand>
</feature>
<dbReference type="PIRSF" id="PIRSF037913">
    <property type="entry name" value="His_deacetylse_1"/>
    <property type="match status" value="1"/>
</dbReference>
<dbReference type="InterPro" id="IPR023801">
    <property type="entry name" value="His_deacetylse_dom"/>
</dbReference>
<accession>A0AA39LQD7</accession>
<dbReference type="AlphaFoldDB" id="A0AA39LQD7"/>
<keyword evidence="8 11" id="KW-0539">Nucleus</keyword>
<dbReference type="Proteomes" id="UP001175271">
    <property type="component" value="Unassembled WGS sequence"/>
</dbReference>
<comment type="caution">
    <text evidence="17">The sequence shown here is derived from an EMBL/GenBank/DDBJ whole genome shotgun (WGS) entry which is preliminary data.</text>
</comment>
<dbReference type="InterPro" id="IPR037138">
    <property type="entry name" value="His_deacetylse_dom_sf"/>
</dbReference>
<evidence type="ECO:0000256" key="15">
    <source>
        <dbReference type="SAM" id="MobiDB-lite"/>
    </source>
</evidence>
<dbReference type="Pfam" id="PF00850">
    <property type="entry name" value="Hist_deacetyl"/>
    <property type="match status" value="1"/>
</dbReference>
<evidence type="ECO:0000256" key="9">
    <source>
        <dbReference type="ARBA" id="ARBA00048287"/>
    </source>
</evidence>
<feature type="active site" description="Proton acceptor" evidence="12">
    <location>
        <position position="141"/>
    </location>
</feature>
<protein>
    <recommendedName>
        <fullName evidence="2 11">Histone deacetylase</fullName>
        <ecNumber evidence="2 11">3.5.1.98</ecNumber>
    </recommendedName>
</protein>
<evidence type="ECO:0000256" key="7">
    <source>
        <dbReference type="ARBA" id="ARBA00023163"/>
    </source>
</evidence>
<keyword evidence="18" id="KW-1185">Reference proteome</keyword>
<gene>
    <name evidence="17" type="ORF">QR680_018041</name>
</gene>
<comment type="catalytic activity">
    <reaction evidence="9 11">
        <text>N(6)-acetyl-L-lysyl-[histone] + H2O = L-lysyl-[histone] + acetate</text>
        <dbReference type="Rhea" id="RHEA:58196"/>
        <dbReference type="Rhea" id="RHEA-COMP:9845"/>
        <dbReference type="Rhea" id="RHEA-COMP:11338"/>
        <dbReference type="ChEBI" id="CHEBI:15377"/>
        <dbReference type="ChEBI" id="CHEBI:29969"/>
        <dbReference type="ChEBI" id="CHEBI:30089"/>
        <dbReference type="ChEBI" id="CHEBI:61930"/>
        <dbReference type="EC" id="3.5.1.98"/>
    </reaction>
</comment>
<evidence type="ECO:0000256" key="14">
    <source>
        <dbReference type="PIRSR" id="PIRSR037913-3"/>
    </source>
</evidence>
<feature type="compositionally biased region" description="Acidic residues" evidence="15">
    <location>
        <begin position="440"/>
        <end position="450"/>
    </location>
</feature>
<evidence type="ECO:0000256" key="2">
    <source>
        <dbReference type="ARBA" id="ARBA00012111"/>
    </source>
</evidence>
<dbReference type="GO" id="GO:0141221">
    <property type="term" value="F:histone deacetylase activity, hydrolytic mechanism"/>
    <property type="evidence" value="ECO:0007669"/>
    <property type="project" value="UniProtKB-EC"/>
</dbReference>
<organism evidence="17 18">
    <name type="scientific">Steinernema hermaphroditum</name>
    <dbReference type="NCBI Taxonomy" id="289476"/>
    <lineage>
        <taxon>Eukaryota</taxon>
        <taxon>Metazoa</taxon>
        <taxon>Ecdysozoa</taxon>
        <taxon>Nematoda</taxon>
        <taxon>Chromadorea</taxon>
        <taxon>Rhabditida</taxon>
        <taxon>Tylenchina</taxon>
        <taxon>Panagrolaimomorpha</taxon>
        <taxon>Strongyloidoidea</taxon>
        <taxon>Steinernematidae</taxon>
        <taxon>Steinernema</taxon>
    </lineage>
</organism>
<keyword evidence="5 11" id="KW-0156">Chromatin regulator</keyword>
<dbReference type="EMBL" id="JAUCMV010000004">
    <property type="protein sequence ID" value="KAK0405530.1"/>
    <property type="molecule type" value="Genomic_DNA"/>
</dbReference>
<feature type="domain" description="Histone deacetylase" evidence="16">
    <location>
        <begin position="28"/>
        <end position="302"/>
    </location>
</feature>
<dbReference type="PRINTS" id="PR01270">
    <property type="entry name" value="HDASUPER"/>
</dbReference>
<feature type="binding site" evidence="14">
    <location>
        <position position="176"/>
    </location>
    <ligand>
        <name>a divalent metal cation</name>
        <dbReference type="ChEBI" id="CHEBI:60240"/>
    </ligand>
</feature>
<feature type="compositionally biased region" description="Basic and acidic residues" evidence="15">
    <location>
        <begin position="383"/>
        <end position="394"/>
    </location>
</feature>
<evidence type="ECO:0000256" key="4">
    <source>
        <dbReference type="ARBA" id="ARBA00022801"/>
    </source>
</evidence>
<feature type="binding site" evidence="13">
    <location>
        <position position="99"/>
    </location>
    <ligand>
        <name>substrate</name>
    </ligand>
</feature>
<evidence type="ECO:0000256" key="5">
    <source>
        <dbReference type="ARBA" id="ARBA00022853"/>
    </source>
</evidence>
<keyword evidence="14" id="KW-0479">Metal-binding</keyword>
<name>A0AA39LQD7_9BILA</name>
<dbReference type="GO" id="GO:0046872">
    <property type="term" value="F:metal ion binding"/>
    <property type="evidence" value="ECO:0007669"/>
    <property type="project" value="UniProtKB-KW"/>
</dbReference>
<dbReference type="PANTHER" id="PTHR10625:SF29">
    <property type="entry name" value="HISTONE DEACETYLASE 1"/>
    <property type="match status" value="1"/>
</dbReference>
<dbReference type="InterPro" id="IPR023696">
    <property type="entry name" value="Ureohydrolase_dom_sf"/>
</dbReference>
<keyword evidence="6 11" id="KW-0805">Transcription regulation</keyword>
<dbReference type="SUPFAM" id="SSF52768">
    <property type="entry name" value="Arginase/deacetylase"/>
    <property type="match status" value="1"/>
</dbReference>
<comment type="similarity">
    <text evidence="10 11">Belongs to the histone deacetylase family. HD Type 1 subfamily.</text>
</comment>
<feature type="compositionally biased region" description="Acidic residues" evidence="15">
    <location>
        <begin position="401"/>
        <end position="415"/>
    </location>
</feature>
<dbReference type="FunFam" id="3.40.800.20:FF:000001">
    <property type="entry name" value="Histone deacetylase"/>
    <property type="match status" value="1"/>
</dbReference>
<dbReference type="Gene3D" id="3.40.800.20">
    <property type="entry name" value="Histone deacetylase domain"/>
    <property type="match status" value="1"/>
</dbReference>
<evidence type="ECO:0000313" key="17">
    <source>
        <dbReference type="EMBL" id="KAK0405530.1"/>
    </source>
</evidence>
<feature type="binding site" evidence="13">
    <location>
        <position position="149"/>
    </location>
    <ligand>
        <name>substrate</name>
    </ligand>
</feature>
<dbReference type="CDD" id="cd09991">
    <property type="entry name" value="HDAC_classI"/>
    <property type="match status" value="1"/>
</dbReference>
<feature type="binding site" evidence="13">
    <location>
        <position position="288"/>
    </location>
    <ligand>
        <name>substrate</name>
    </ligand>
</feature>
<keyword evidence="4 11" id="KW-0378">Hydrolase</keyword>
<feature type="compositionally biased region" description="Basic and acidic residues" evidence="15">
    <location>
        <begin position="416"/>
        <end position="432"/>
    </location>
</feature>
<evidence type="ECO:0000256" key="1">
    <source>
        <dbReference type="ARBA" id="ARBA00004123"/>
    </source>
</evidence>
<evidence type="ECO:0000256" key="8">
    <source>
        <dbReference type="ARBA" id="ARBA00023242"/>
    </source>
</evidence>
<feature type="binding site" evidence="14">
    <location>
        <position position="178"/>
    </location>
    <ligand>
        <name>a divalent metal cation</name>
        <dbReference type="ChEBI" id="CHEBI:60240"/>
    </ligand>
</feature>
<comment type="subcellular location">
    <subcellularLocation>
        <location evidence="1 11">Nucleus</location>
    </subcellularLocation>
</comment>
<keyword evidence="7 11" id="KW-0804">Transcription</keyword>
<evidence type="ECO:0000256" key="13">
    <source>
        <dbReference type="PIRSR" id="PIRSR037913-2"/>
    </source>
</evidence>
<dbReference type="InterPro" id="IPR003084">
    <property type="entry name" value="HDAC_I/II"/>
</dbReference>
<evidence type="ECO:0000256" key="3">
    <source>
        <dbReference type="ARBA" id="ARBA00022491"/>
    </source>
</evidence>
<dbReference type="PANTHER" id="PTHR10625">
    <property type="entry name" value="HISTONE DEACETYLASE HDAC1-RELATED"/>
    <property type="match status" value="1"/>
</dbReference>
<sequence length="459" mass="52229">MTMGEHSRRRVAYYYDSNVGNYYYGQGHVMKPHRIRMTHHLLLNYGIYRNLEVYRPFPATFEEMTRFHSPDYMNFLRTATPDNLKQFNKQMLKFNVGEDCPVFDGLFEFCQLSSGGSIAAAVKLNKAKADIAINWMGGLHHAKKAEASGFCYSNDIVLGILELLKYHKRVLYVDIDVHHGDGVEEAFYTTDRVMTCSFHKYGDFFPGTGDLKDIGAGKGRYYSSIFVPVMTKVMESFQPSAVVLQCGADSLNDDRLGTFNLTLRGHGACVKFFRKYNVPLMLLGGGGYTPRNVARCWTYETSLAVNMEIADELPYNDYFEYFGPQYRLHIEPSSAPNDNTEDYLWKIQEGVLEHLRSLPCAPSVQMQARQPDTFDFEDLEAMRADNADPDKRLPSEVTDGMVEDAGEYYDGENDGDDRRNEHSYKRAAEEPHAQNGDADHAEDDDMEADESGSKKPRLD</sequence>